<comment type="caution">
    <text evidence="3">The sequence shown here is derived from an EMBL/GenBank/DDBJ whole genome shotgun (WGS) entry which is preliminary data.</text>
</comment>
<feature type="region of interest" description="Disordered" evidence="1">
    <location>
        <begin position="1"/>
        <end position="23"/>
    </location>
</feature>
<dbReference type="PROSITE" id="PS50041">
    <property type="entry name" value="C_TYPE_LECTIN_2"/>
    <property type="match status" value="1"/>
</dbReference>
<dbReference type="OrthoDB" id="7357196at2759"/>
<dbReference type="InterPro" id="IPR016186">
    <property type="entry name" value="C-type_lectin-like/link_sf"/>
</dbReference>
<proteinExistence type="predicted"/>
<dbReference type="Gene3D" id="3.10.100.10">
    <property type="entry name" value="Mannose-Binding Protein A, subunit A"/>
    <property type="match status" value="1"/>
</dbReference>
<evidence type="ECO:0000313" key="4">
    <source>
        <dbReference type="Proteomes" id="UP000518266"/>
    </source>
</evidence>
<dbReference type="EMBL" id="JAAKFY010000007">
    <property type="protein sequence ID" value="KAF3855398.1"/>
    <property type="molecule type" value="Genomic_DNA"/>
</dbReference>
<dbReference type="CDD" id="cd00037">
    <property type="entry name" value="CLECT"/>
    <property type="match status" value="1"/>
</dbReference>
<evidence type="ECO:0000256" key="1">
    <source>
        <dbReference type="SAM" id="MobiDB-lite"/>
    </source>
</evidence>
<dbReference type="SUPFAM" id="SSF56436">
    <property type="entry name" value="C-type lectin-like"/>
    <property type="match status" value="1"/>
</dbReference>
<reference evidence="3 4" key="1">
    <citation type="submission" date="2020-03" db="EMBL/GenBank/DDBJ databases">
        <title>Dissostichus mawsoni Genome sequencing and assembly.</title>
        <authorList>
            <person name="Park H."/>
        </authorList>
    </citation>
    <scope>NUCLEOTIDE SEQUENCE [LARGE SCALE GENOMIC DNA]</scope>
    <source>
        <strain evidence="3">DM0001</strain>
        <tissue evidence="3">Muscle</tissue>
    </source>
</reference>
<name>A0A7J5Z521_DISMA</name>
<feature type="compositionally biased region" description="Acidic residues" evidence="1">
    <location>
        <begin position="7"/>
        <end position="19"/>
    </location>
</feature>
<dbReference type="AlphaFoldDB" id="A0A7J5Z521"/>
<dbReference type="PANTHER" id="PTHR22803">
    <property type="entry name" value="MANNOSE, PHOSPHOLIPASE, LECTIN RECEPTOR RELATED"/>
    <property type="match status" value="1"/>
</dbReference>
<dbReference type="InterPro" id="IPR001304">
    <property type="entry name" value="C-type_lectin-like"/>
</dbReference>
<accession>A0A7J5Z521</accession>
<keyword evidence="4" id="KW-1185">Reference proteome</keyword>
<evidence type="ECO:0000313" key="3">
    <source>
        <dbReference type="EMBL" id="KAF3855398.1"/>
    </source>
</evidence>
<organism evidence="3 4">
    <name type="scientific">Dissostichus mawsoni</name>
    <name type="common">Antarctic cod</name>
    <dbReference type="NCBI Taxonomy" id="36200"/>
    <lineage>
        <taxon>Eukaryota</taxon>
        <taxon>Metazoa</taxon>
        <taxon>Chordata</taxon>
        <taxon>Craniata</taxon>
        <taxon>Vertebrata</taxon>
        <taxon>Euteleostomi</taxon>
        <taxon>Actinopterygii</taxon>
        <taxon>Neopterygii</taxon>
        <taxon>Teleostei</taxon>
        <taxon>Neoteleostei</taxon>
        <taxon>Acanthomorphata</taxon>
        <taxon>Eupercaria</taxon>
        <taxon>Perciformes</taxon>
        <taxon>Notothenioidei</taxon>
        <taxon>Nototheniidae</taxon>
        <taxon>Dissostichus</taxon>
    </lineage>
</organism>
<protein>
    <recommendedName>
        <fullName evidence="2">C-type lectin domain-containing protein</fullName>
    </recommendedName>
</protein>
<dbReference type="Proteomes" id="UP000518266">
    <property type="component" value="Unassembled WGS sequence"/>
</dbReference>
<dbReference type="InterPro" id="IPR016187">
    <property type="entry name" value="CTDL_fold"/>
</dbReference>
<feature type="domain" description="C-type lectin" evidence="2">
    <location>
        <begin position="27"/>
        <end position="106"/>
    </location>
</feature>
<dbReference type="InterPro" id="IPR050111">
    <property type="entry name" value="C-type_lectin/snaclec_domain"/>
</dbReference>
<evidence type="ECO:0000259" key="2">
    <source>
        <dbReference type="PROSITE" id="PS50041"/>
    </source>
</evidence>
<gene>
    <name evidence="3" type="ORF">F7725_023453</name>
</gene>
<sequence>MLKLMVEDDDSEPEEDLESLDPQQTDCLALGGNLASIKSTTEYDFIRQLVRTAAGKDLEFWVGGHDAVMEGVWLWSDGFKFNFKSWGKGEPNNHGGKEHCMEINFGGTK</sequence>
<dbReference type="Pfam" id="PF00059">
    <property type="entry name" value="Lectin_C"/>
    <property type="match status" value="1"/>
</dbReference>